<gene>
    <name evidence="10" type="ordered locus">Dvul_2808</name>
</gene>
<feature type="site" description="Catalytically relevant" evidence="6">
    <location>
        <position position="192"/>
    </location>
</feature>
<evidence type="ECO:0000256" key="7">
    <source>
        <dbReference type="PROSITE-ProRule" id="PRU00703"/>
    </source>
</evidence>
<feature type="domain" description="SIS" evidence="9">
    <location>
        <begin position="39"/>
        <end position="183"/>
    </location>
</feature>
<keyword evidence="10" id="KW-0413">Isomerase</keyword>
<dbReference type="KEGG" id="dvl:Dvul_2808"/>
<evidence type="ECO:0000313" key="11">
    <source>
        <dbReference type="Proteomes" id="UP000009173"/>
    </source>
</evidence>
<keyword evidence="3 7" id="KW-0129">CBS domain</keyword>
<feature type="binding site" evidence="5">
    <location>
        <position position="81"/>
    </location>
    <ligand>
        <name>Zn(2+)</name>
        <dbReference type="ChEBI" id="CHEBI:29105"/>
    </ligand>
</feature>
<dbReference type="PANTHER" id="PTHR42745">
    <property type="match status" value="1"/>
</dbReference>
<dbReference type="SUPFAM" id="SSF53697">
    <property type="entry name" value="SIS domain"/>
    <property type="match status" value="1"/>
</dbReference>
<dbReference type="CDD" id="cd05014">
    <property type="entry name" value="SIS_Kpsf"/>
    <property type="match status" value="1"/>
</dbReference>
<keyword evidence="5" id="KW-0862">Zinc</keyword>
<feature type="site" description="Catalytically relevant" evidence="6">
    <location>
        <position position="151"/>
    </location>
</feature>
<evidence type="ECO:0000313" key="10">
    <source>
        <dbReference type="EMBL" id="ABM29819.1"/>
    </source>
</evidence>
<dbReference type="CDD" id="cd04604">
    <property type="entry name" value="CBS_pair_SIS_assoc"/>
    <property type="match status" value="1"/>
</dbReference>
<name>A0A0H3ABX0_NITV4</name>
<dbReference type="GO" id="GO:1901135">
    <property type="term" value="P:carbohydrate derivative metabolic process"/>
    <property type="evidence" value="ECO:0007669"/>
    <property type="project" value="InterPro"/>
</dbReference>
<proteinExistence type="inferred from homology"/>
<keyword evidence="2" id="KW-0677">Repeat</keyword>
<dbReference type="PANTHER" id="PTHR42745:SF1">
    <property type="entry name" value="ARABINOSE 5-PHOSPHATE ISOMERASE KDSD"/>
    <property type="match status" value="1"/>
</dbReference>
<evidence type="ECO:0000256" key="6">
    <source>
        <dbReference type="PIRSR" id="PIRSR004692-3"/>
    </source>
</evidence>
<dbReference type="GO" id="GO:0019146">
    <property type="term" value="F:arabinose-5-phosphate isomerase activity"/>
    <property type="evidence" value="ECO:0007669"/>
    <property type="project" value="UniProtKB-EC"/>
</dbReference>
<dbReference type="PROSITE" id="PS51371">
    <property type="entry name" value="CBS"/>
    <property type="match status" value="2"/>
</dbReference>
<dbReference type="PROSITE" id="PS51464">
    <property type="entry name" value="SIS"/>
    <property type="match status" value="1"/>
</dbReference>
<dbReference type="Gene3D" id="3.40.50.10490">
    <property type="entry name" value="Glucose-6-phosphate isomerase like protein, domain 1"/>
    <property type="match status" value="1"/>
</dbReference>
<comment type="similarity">
    <text evidence="1 4">Belongs to the SIS family. GutQ/KpsF subfamily.</text>
</comment>
<evidence type="ECO:0000256" key="2">
    <source>
        <dbReference type="ARBA" id="ARBA00022737"/>
    </source>
</evidence>
<evidence type="ECO:0000256" key="1">
    <source>
        <dbReference type="ARBA" id="ARBA00008165"/>
    </source>
</evidence>
<dbReference type="InterPro" id="IPR046348">
    <property type="entry name" value="SIS_dom_sf"/>
</dbReference>
<dbReference type="RefSeq" id="WP_011793103.1">
    <property type="nucleotide sequence ID" value="NC_008751.1"/>
</dbReference>
<dbReference type="NCBIfam" id="TIGR00393">
    <property type="entry name" value="kpsF"/>
    <property type="match status" value="1"/>
</dbReference>
<dbReference type="SMART" id="SM00116">
    <property type="entry name" value="CBS"/>
    <property type="match status" value="2"/>
</dbReference>
<evidence type="ECO:0000256" key="3">
    <source>
        <dbReference type="ARBA" id="ARBA00023122"/>
    </source>
</evidence>
<reference evidence="11" key="1">
    <citation type="journal article" date="2009" name="Environ. Microbiol.">
        <title>Contribution of mobile genetic elements to Desulfovibrio vulgaris genome plasticity.</title>
        <authorList>
            <person name="Walker C.B."/>
            <person name="Stolyar S."/>
            <person name="Chivian D."/>
            <person name="Pinel N."/>
            <person name="Gabster J.A."/>
            <person name="Dehal P.S."/>
            <person name="He Z."/>
            <person name="Yang Z.K."/>
            <person name="Yen H.C."/>
            <person name="Zhou J."/>
            <person name="Wall J.D."/>
            <person name="Hazen T.C."/>
            <person name="Arkin A.P."/>
            <person name="Stahl D.A."/>
        </authorList>
    </citation>
    <scope>NUCLEOTIDE SEQUENCE [LARGE SCALE GENOMIC DNA]</scope>
    <source>
        <strain evidence="11">DP4</strain>
    </source>
</reference>
<dbReference type="EMBL" id="CP000527">
    <property type="protein sequence ID" value="ABM29819.1"/>
    <property type="molecule type" value="Genomic_DNA"/>
</dbReference>
<dbReference type="Gene3D" id="3.10.580.10">
    <property type="entry name" value="CBS-domain"/>
    <property type="match status" value="1"/>
</dbReference>
<dbReference type="InterPro" id="IPR004800">
    <property type="entry name" value="KdsD/KpsF-type"/>
</dbReference>
<feature type="site" description="Catalytically relevant" evidence="6">
    <location>
        <position position="110"/>
    </location>
</feature>
<feature type="domain" description="CBS" evidence="8">
    <location>
        <begin position="275"/>
        <end position="331"/>
    </location>
</feature>
<organism evidence="10 11">
    <name type="scientific">Nitratidesulfovibrio vulgaris (strain DP4)</name>
    <name type="common">Desulfovibrio vulgaris</name>
    <dbReference type="NCBI Taxonomy" id="391774"/>
    <lineage>
        <taxon>Bacteria</taxon>
        <taxon>Pseudomonadati</taxon>
        <taxon>Thermodesulfobacteriota</taxon>
        <taxon>Desulfovibrionia</taxon>
        <taxon>Desulfovibrionales</taxon>
        <taxon>Desulfovibrionaceae</taxon>
        <taxon>Nitratidesulfovibrio</taxon>
    </lineage>
</organism>
<dbReference type="PIRSF" id="PIRSF004692">
    <property type="entry name" value="KdsD_KpsF"/>
    <property type="match status" value="1"/>
</dbReference>
<dbReference type="InterPro" id="IPR000644">
    <property type="entry name" value="CBS_dom"/>
</dbReference>
<dbReference type="Proteomes" id="UP000009173">
    <property type="component" value="Chromosome"/>
</dbReference>
<dbReference type="InterPro" id="IPR046342">
    <property type="entry name" value="CBS_dom_sf"/>
</dbReference>
<dbReference type="Pfam" id="PF01380">
    <property type="entry name" value="SIS"/>
    <property type="match status" value="1"/>
</dbReference>
<dbReference type="HOGENOM" id="CLU_040681_13_1_7"/>
<feature type="site" description="Catalytically relevant" evidence="6">
    <location>
        <position position="58"/>
    </location>
</feature>
<accession>A0A0H3ABX0</accession>
<dbReference type="GO" id="GO:0046872">
    <property type="term" value="F:metal ion binding"/>
    <property type="evidence" value="ECO:0007669"/>
    <property type="project" value="UniProtKB-KW"/>
</dbReference>
<evidence type="ECO:0000256" key="4">
    <source>
        <dbReference type="PIRNR" id="PIRNR004692"/>
    </source>
</evidence>
<evidence type="ECO:0000259" key="9">
    <source>
        <dbReference type="PROSITE" id="PS51464"/>
    </source>
</evidence>
<dbReference type="FunFam" id="3.40.50.10490:FF:000011">
    <property type="entry name" value="Arabinose 5-phosphate isomerase"/>
    <property type="match status" value="1"/>
</dbReference>
<evidence type="ECO:0000259" key="8">
    <source>
        <dbReference type="PROSITE" id="PS51371"/>
    </source>
</evidence>
<dbReference type="InterPro" id="IPR001347">
    <property type="entry name" value="SIS_dom"/>
</dbReference>
<feature type="domain" description="CBS" evidence="8">
    <location>
        <begin position="209"/>
        <end position="268"/>
    </location>
</feature>
<dbReference type="InterPro" id="IPR035474">
    <property type="entry name" value="SIS_Kpsf"/>
</dbReference>
<dbReference type="InterPro" id="IPR050986">
    <property type="entry name" value="GutQ/KpsF_isomerases"/>
</dbReference>
<dbReference type="EC" id="5.3.1.13" evidence="10"/>
<protein>
    <submittedName>
        <fullName evidence="10">KpsF/GutQ family protein</fullName>
        <ecNumber evidence="10">5.3.1.13</ecNumber>
    </submittedName>
</protein>
<dbReference type="AlphaFoldDB" id="A0A0H3ABX0"/>
<dbReference type="GO" id="GO:0005975">
    <property type="term" value="P:carbohydrate metabolic process"/>
    <property type="evidence" value="ECO:0007669"/>
    <property type="project" value="InterPro"/>
</dbReference>
<sequence>MTDDQIHQTDWLQRGRDVLDIEAEGIRAVRDRLGPSFEAALALLAGCRGRVVVTGLGKSGLVGRKLAATFSSTGSPAFFLHPVEGAHGDMGSLKADDVVIAISNSGETDELNAILPSLRAIGTPIIALTGRADSSLGRGADIVLDCGVPREACPLGLAPTASTTAVLALGDALAVCLIDWKSFTENDFLRYHPGGSLGQRLRLRVAELMHTEGIPVVNEEAVCEEAVLALDKGGFGAVALTDGGGRLTGILTDGDVRRAVLRGTYGPRVGVTHIMTRNPRFARQTQSVAELIDIMEQKAITVLPITDDDHRLVGLVHLHDLLGKGGVTFAG</sequence>
<dbReference type="Pfam" id="PF00571">
    <property type="entry name" value="CBS"/>
    <property type="match status" value="2"/>
</dbReference>
<keyword evidence="5" id="KW-0479">Metal-binding</keyword>
<dbReference type="GO" id="GO:0097367">
    <property type="term" value="F:carbohydrate derivative binding"/>
    <property type="evidence" value="ECO:0007669"/>
    <property type="project" value="InterPro"/>
</dbReference>
<evidence type="ECO:0000256" key="5">
    <source>
        <dbReference type="PIRSR" id="PIRSR004692-2"/>
    </source>
</evidence>